<keyword evidence="2" id="KW-1185">Reference proteome</keyword>
<dbReference type="SUPFAM" id="SSF52799">
    <property type="entry name" value="(Phosphotyrosine protein) phosphatases II"/>
    <property type="match status" value="1"/>
</dbReference>
<organism evidence="1 2">
    <name type="scientific">Paenochrobactrum gallinarii</name>
    <dbReference type="NCBI Taxonomy" id="643673"/>
    <lineage>
        <taxon>Bacteria</taxon>
        <taxon>Pseudomonadati</taxon>
        <taxon>Pseudomonadota</taxon>
        <taxon>Alphaproteobacteria</taxon>
        <taxon>Hyphomicrobiales</taxon>
        <taxon>Brucellaceae</taxon>
        <taxon>Paenochrobactrum</taxon>
    </lineage>
</organism>
<reference evidence="1 2" key="1">
    <citation type="submission" date="2020-08" db="EMBL/GenBank/DDBJ databases">
        <title>Genomic Encyclopedia of Type Strains, Phase IV (KMG-IV): sequencing the most valuable type-strain genomes for metagenomic binning, comparative biology and taxonomic classification.</title>
        <authorList>
            <person name="Goeker M."/>
        </authorList>
    </citation>
    <scope>NUCLEOTIDE SEQUENCE [LARGE SCALE GENOMIC DNA]</scope>
    <source>
        <strain evidence="1 2">DSM 22336</strain>
    </source>
</reference>
<sequence length="169" mass="18230">MAEIIVTPQSKLAEAIAQYVPQKIITLVSPDAQVSLPVTLSADDYLRLNFNDITEPRDGFVAPEAEHIHAILNFAASWNGEKPLLIHCFAGISRSTAAAYILMCALKPALSEHEMALVLRQLAPSATPNIRLVALADEILGRKGAMRQAIQNIGRGADAFEGSVFKLAL</sequence>
<dbReference type="RefSeq" id="WP_184220262.1">
    <property type="nucleotide sequence ID" value="NZ_JACIIU010000002.1"/>
</dbReference>
<evidence type="ECO:0008006" key="3">
    <source>
        <dbReference type="Google" id="ProtNLM"/>
    </source>
</evidence>
<dbReference type="AlphaFoldDB" id="A0A841LX83"/>
<dbReference type="Gene3D" id="3.90.190.10">
    <property type="entry name" value="Protein tyrosine phosphatase superfamily"/>
    <property type="match status" value="1"/>
</dbReference>
<proteinExistence type="predicted"/>
<dbReference type="InterPro" id="IPR029021">
    <property type="entry name" value="Prot-tyrosine_phosphatase-like"/>
</dbReference>
<dbReference type="EMBL" id="JACIIU010000002">
    <property type="protein sequence ID" value="MBB6260259.1"/>
    <property type="molecule type" value="Genomic_DNA"/>
</dbReference>
<accession>A0A841LX83</accession>
<dbReference type="Proteomes" id="UP000555393">
    <property type="component" value="Unassembled WGS sequence"/>
</dbReference>
<dbReference type="PROSITE" id="PS00383">
    <property type="entry name" value="TYR_PHOSPHATASE_1"/>
    <property type="match status" value="1"/>
</dbReference>
<evidence type="ECO:0000313" key="2">
    <source>
        <dbReference type="Proteomes" id="UP000555393"/>
    </source>
</evidence>
<evidence type="ECO:0000313" key="1">
    <source>
        <dbReference type="EMBL" id="MBB6260259.1"/>
    </source>
</evidence>
<comment type="caution">
    <text evidence="1">The sequence shown here is derived from an EMBL/GenBank/DDBJ whole genome shotgun (WGS) entry which is preliminary data.</text>
</comment>
<gene>
    <name evidence="1" type="ORF">FHS77_000783</name>
</gene>
<name>A0A841LX83_9HYPH</name>
<protein>
    <recommendedName>
        <fullName evidence="3">Tyrosine protein phosphatase</fullName>
    </recommendedName>
</protein>
<dbReference type="InterPro" id="IPR016130">
    <property type="entry name" value="Tyr_Pase_AS"/>
</dbReference>